<gene>
    <name evidence="2" type="ORF">PAUR_a1875</name>
</gene>
<dbReference type="EMBL" id="AQGV01000012">
    <property type="protein sequence ID" value="MBE0368304.1"/>
    <property type="molecule type" value="Genomic_DNA"/>
</dbReference>
<organism evidence="2 3">
    <name type="scientific">Pseudoalteromonas aurantia 208</name>
    <dbReference type="NCBI Taxonomy" id="1314867"/>
    <lineage>
        <taxon>Bacteria</taxon>
        <taxon>Pseudomonadati</taxon>
        <taxon>Pseudomonadota</taxon>
        <taxon>Gammaproteobacteria</taxon>
        <taxon>Alteromonadales</taxon>
        <taxon>Pseudoalteromonadaceae</taxon>
        <taxon>Pseudoalteromonas</taxon>
    </lineage>
</organism>
<comment type="caution">
    <text evidence="2">The sequence shown here is derived from an EMBL/GenBank/DDBJ whole genome shotgun (WGS) entry which is preliminary data.</text>
</comment>
<evidence type="ECO:0000313" key="2">
    <source>
        <dbReference type="EMBL" id="MBE0368304.1"/>
    </source>
</evidence>
<dbReference type="RefSeq" id="WP_192507601.1">
    <property type="nucleotide sequence ID" value="NZ_AQGV01000012.1"/>
</dbReference>
<dbReference type="Proteomes" id="UP000615755">
    <property type="component" value="Unassembled WGS sequence"/>
</dbReference>
<evidence type="ECO:0000256" key="1">
    <source>
        <dbReference type="SAM" id="SignalP"/>
    </source>
</evidence>
<feature type="chain" id="PRO_5046736750" evidence="1">
    <location>
        <begin position="19"/>
        <end position="104"/>
    </location>
</feature>
<sequence length="104" mass="11605">MKKLIAALIAATTLTVSAQSDEINTQLLSQKIKIVAIGQSGFDPRWREPTCSITKTDKDEFGQSYMISHFDMCTCQNSLKASYLIEDTQDNPDQKAVICYIPNN</sequence>
<feature type="signal peptide" evidence="1">
    <location>
        <begin position="1"/>
        <end position="18"/>
    </location>
</feature>
<proteinExistence type="predicted"/>
<reference evidence="2 3" key="1">
    <citation type="submission" date="2015-03" db="EMBL/GenBank/DDBJ databases">
        <title>Genome sequence of Pseudoalteromonas aurantia.</title>
        <authorList>
            <person name="Xie B.-B."/>
            <person name="Rong J.-C."/>
            <person name="Qin Q.-L."/>
            <person name="Zhang Y.-Z."/>
        </authorList>
    </citation>
    <scope>NUCLEOTIDE SEQUENCE [LARGE SCALE GENOMIC DNA]</scope>
    <source>
        <strain evidence="2 3">208</strain>
    </source>
</reference>
<keyword evidence="3" id="KW-1185">Reference proteome</keyword>
<keyword evidence="1" id="KW-0732">Signal</keyword>
<protein>
    <submittedName>
        <fullName evidence="2">Uncharacterized protein</fullName>
    </submittedName>
</protein>
<accession>A0ABR9EBG4</accession>
<evidence type="ECO:0000313" key="3">
    <source>
        <dbReference type="Proteomes" id="UP000615755"/>
    </source>
</evidence>
<name>A0ABR9EBG4_9GAMM</name>